<keyword evidence="3" id="KW-1133">Transmembrane helix</keyword>
<dbReference type="InterPro" id="IPR050845">
    <property type="entry name" value="Cu-binding_ET"/>
</dbReference>
<dbReference type="GO" id="GO:0005507">
    <property type="term" value="F:copper ion binding"/>
    <property type="evidence" value="ECO:0007669"/>
    <property type="project" value="InterPro"/>
</dbReference>
<dbReference type="Pfam" id="PF00127">
    <property type="entry name" value="Copper-bind"/>
    <property type="match status" value="1"/>
</dbReference>
<keyword evidence="3" id="KW-0472">Membrane</keyword>
<gene>
    <name evidence="5" type="ORF">UT84_C0018G0021</name>
</gene>
<evidence type="ECO:0000256" key="2">
    <source>
        <dbReference type="ARBA" id="ARBA00023008"/>
    </source>
</evidence>
<keyword evidence="2" id="KW-0186">Copper</keyword>
<dbReference type="PANTHER" id="PTHR38439:SF3">
    <property type="entry name" value="COPPER-RESISTANT CUPROPROTEIN COPI"/>
    <property type="match status" value="1"/>
</dbReference>
<dbReference type="EMBL" id="LBYI01000018">
    <property type="protein sequence ID" value="KKR49865.1"/>
    <property type="molecule type" value="Genomic_DNA"/>
</dbReference>
<dbReference type="SUPFAM" id="SSF49503">
    <property type="entry name" value="Cupredoxins"/>
    <property type="match status" value="1"/>
</dbReference>
<evidence type="ECO:0000256" key="3">
    <source>
        <dbReference type="SAM" id="Phobius"/>
    </source>
</evidence>
<dbReference type="AlphaFoldDB" id="A0A0G0TS27"/>
<organism evidence="5 6">
    <name type="scientific">Candidatus Curtissbacteria bacterium GW2011_GWA1_40_16</name>
    <dbReference type="NCBI Taxonomy" id="1618405"/>
    <lineage>
        <taxon>Bacteria</taxon>
        <taxon>Candidatus Curtissiibacteriota</taxon>
    </lineage>
</organism>
<proteinExistence type="predicted"/>
<comment type="caution">
    <text evidence="5">The sequence shown here is derived from an EMBL/GenBank/DDBJ whole genome shotgun (WGS) entry which is preliminary data.</text>
</comment>
<dbReference type="PROSITE" id="PS00079">
    <property type="entry name" value="MULTICOPPER_OXIDASE1"/>
    <property type="match status" value="1"/>
</dbReference>
<evidence type="ECO:0000313" key="5">
    <source>
        <dbReference type="EMBL" id="KKR49865.1"/>
    </source>
</evidence>
<dbReference type="Proteomes" id="UP000034531">
    <property type="component" value="Unassembled WGS sequence"/>
</dbReference>
<dbReference type="Gene3D" id="2.60.40.420">
    <property type="entry name" value="Cupredoxins - blue copper proteins"/>
    <property type="match status" value="1"/>
</dbReference>
<dbReference type="InterPro" id="IPR000923">
    <property type="entry name" value="BlueCu_1"/>
</dbReference>
<keyword evidence="3" id="KW-0812">Transmembrane</keyword>
<dbReference type="PANTHER" id="PTHR38439">
    <property type="entry name" value="AURACYANIN-B"/>
    <property type="match status" value="1"/>
</dbReference>
<dbReference type="InterPro" id="IPR008972">
    <property type="entry name" value="Cupredoxin"/>
</dbReference>
<dbReference type="InterPro" id="IPR033138">
    <property type="entry name" value="Cu_oxidase_CS"/>
</dbReference>
<accession>A0A0G0TS27</accession>
<protein>
    <recommendedName>
        <fullName evidence="4">Blue (type 1) copper domain-containing protein</fullName>
    </recommendedName>
</protein>
<sequence length="164" mass="17392">MEESQSDEGVKMPQTEGRLGGRLLFIIGGVVVLVVFVAGYVLFTKNREGAMALGDTNPARDETAVGTVAGDSMAREVVVDGSNFKFVPSSFTVAPGERIKLTFKDSDGFHNLVFENLGVGVNAISAGAQESTEFTAPTAAGSYKFYCSVDGHREKGMEGVMIVQ</sequence>
<feature type="domain" description="Blue (type 1) copper" evidence="4">
    <location>
        <begin position="76"/>
        <end position="164"/>
    </location>
</feature>
<reference evidence="5 6" key="1">
    <citation type="journal article" date="2015" name="Nature">
        <title>rRNA introns, odd ribosomes, and small enigmatic genomes across a large radiation of phyla.</title>
        <authorList>
            <person name="Brown C.T."/>
            <person name="Hug L.A."/>
            <person name="Thomas B.C."/>
            <person name="Sharon I."/>
            <person name="Castelle C.J."/>
            <person name="Singh A."/>
            <person name="Wilkins M.J."/>
            <person name="Williams K.H."/>
            <person name="Banfield J.F."/>
        </authorList>
    </citation>
    <scope>NUCLEOTIDE SEQUENCE [LARGE SCALE GENOMIC DNA]</scope>
</reference>
<feature type="transmembrane region" description="Helical" evidence="3">
    <location>
        <begin position="20"/>
        <end position="43"/>
    </location>
</feature>
<name>A0A0G0TS27_9BACT</name>
<dbReference type="GO" id="GO:0009055">
    <property type="term" value="F:electron transfer activity"/>
    <property type="evidence" value="ECO:0007669"/>
    <property type="project" value="InterPro"/>
</dbReference>
<evidence type="ECO:0000259" key="4">
    <source>
        <dbReference type="Pfam" id="PF00127"/>
    </source>
</evidence>
<evidence type="ECO:0000313" key="6">
    <source>
        <dbReference type="Proteomes" id="UP000034531"/>
    </source>
</evidence>
<evidence type="ECO:0000256" key="1">
    <source>
        <dbReference type="ARBA" id="ARBA00022723"/>
    </source>
</evidence>
<keyword evidence="1" id="KW-0479">Metal-binding</keyword>